<dbReference type="GO" id="GO:0004364">
    <property type="term" value="F:glutathione transferase activity"/>
    <property type="evidence" value="ECO:0007669"/>
    <property type="project" value="TreeGrafter"/>
</dbReference>
<dbReference type="EMBL" id="JBANQN010000001">
    <property type="protein sequence ID" value="KAK6805190.1"/>
    <property type="molecule type" value="Genomic_DNA"/>
</dbReference>
<evidence type="ECO:0000313" key="3">
    <source>
        <dbReference type="EMBL" id="KAK6805190.1"/>
    </source>
</evidence>
<evidence type="ECO:0000259" key="1">
    <source>
        <dbReference type="PROSITE" id="PS50404"/>
    </source>
</evidence>
<evidence type="ECO:0000313" key="4">
    <source>
        <dbReference type="Proteomes" id="UP001371456"/>
    </source>
</evidence>
<dbReference type="InterPro" id="IPR036282">
    <property type="entry name" value="Glutathione-S-Trfase_C_sf"/>
</dbReference>
<dbReference type="Pfam" id="PF13417">
    <property type="entry name" value="GST_N_3"/>
    <property type="match status" value="1"/>
</dbReference>
<dbReference type="Proteomes" id="UP001371456">
    <property type="component" value="Unassembled WGS sequence"/>
</dbReference>
<protein>
    <recommendedName>
        <fullName evidence="5">Glutathione transferase</fullName>
    </recommendedName>
</protein>
<dbReference type="InterPro" id="IPR034330">
    <property type="entry name" value="GST_Zeta_C"/>
</dbReference>
<keyword evidence="4" id="KW-1185">Reference proteome</keyword>
<dbReference type="SUPFAM" id="SSF47616">
    <property type="entry name" value="GST C-terminal domain-like"/>
    <property type="match status" value="1"/>
</dbReference>
<evidence type="ECO:0008006" key="5">
    <source>
        <dbReference type="Google" id="ProtNLM"/>
    </source>
</evidence>
<accession>A0AAN8UEG0</accession>
<gene>
    <name evidence="3" type="ORF">RDI58_002975</name>
</gene>
<proteinExistence type="predicted"/>
<dbReference type="GO" id="GO:0006559">
    <property type="term" value="P:L-phenylalanine catabolic process"/>
    <property type="evidence" value="ECO:0007669"/>
    <property type="project" value="TreeGrafter"/>
</dbReference>
<dbReference type="GO" id="GO:0006749">
    <property type="term" value="P:glutathione metabolic process"/>
    <property type="evidence" value="ECO:0007669"/>
    <property type="project" value="TreeGrafter"/>
</dbReference>
<feature type="domain" description="GST C-terminal" evidence="2">
    <location>
        <begin position="76"/>
        <end position="262"/>
    </location>
</feature>
<dbReference type="SUPFAM" id="SSF52833">
    <property type="entry name" value="Thioredoxin-like"/>
    <property type="match status" value="1"/>
</dbReference>
<dbReference type="GO" id="GO:0016034">
    <property type="term" value="F:maleylacetoacetate isomerase activity"/>
    <property type="evidence" value="ECO:0007669"/>
    <property type="project" value="TreeGrafter"/>
</dbReference>
<dbReference type="AlphaFoldDB" id="A0AAN8UEG0"/>
<dbReference type="InterPro" id="IPR004045">
    <property type="entry name" value="Glutathione_S-Trfase_N"/>
</dbReference>
<name>A0AAN8UEG0_SOLBU</name>
<dbReference type="PROSITE" id="PS50405">
    <property type="entry name" value="GST_CTER"/>
    <property type="match status" value="1"/>
</dbReference>
<dbReference type="PANTHER" id="PTHR42673:SF4">
    <property type="entry name" value="MALEYLACETOACETATE ISOMERASE"/>
    <property type="match status" value="1"/>
</dbReference>
<dbReference type="InterPro" id="IPR010987">
    <property type="entry name" value="Glutathione-S-Trfase_C-like"/>
</dbReference>
<feature type="domain" description="GST N-terminal" evidence="1">
    <location>
        <begin position="1"/>
        <end position="71"/>
    </location>
</feature>
<sequence length="262" mass="29685">MAGSGEESKKLQLYSYWRSSCAFRVQIALNLKEYLKLNPLGYVPTLVDGDAVIADSFAILMYLEEMYPQRALLPQDCQKRAINYQAANIVSANIQPLQNLSVLVSLNYYSIHWSYKKYIHEKVGPNETTPWVQSHITKGFEEIFFSVSSNQPIKQGQLFAIINIPAKFALAIDWLACSCKLLLLRFAFAALEKLLKDYAGKYATGGEVYMADLFLAPQIHAAIKLFEVDMNQFPTLLRVFEAYQELPAFQDAMPEKQPDATC</sequence>
<dbReference type="Gene3D" id="1.20.1050.10">
    <property type="match status" value="1"/>
</dbReference>
<comment type="caution">
    <text evidence="3">The sequence shown here is derived from an EMBL/GenBank/DDBJ whole genome shotgun (WGS) entry which is preliminary data.</text>
</comment>
<organism evidence="3 4">
    <name type="scientific">Solanum bulbocastanum</name>
    <name type="common">Wild potato</name>
    <dbReference type="NCBI Taxonomy" id="147425"/>
    <lineage>
        <taxon>Eukaryota</taxon>
        <taxon>Viridiplantae</taxon>
        <taxon>Streptophyta</taxon>
        <taxon>Embryophyta</taxon>
        <taxon>Tracheophyta</taxon>
        <taxon>Spermatophyta</taxon>
        <taxon>Magnoliopsida</taxon>
        <taxon>eudicotyledons</taxon>
        <taxon>Gunneridae</taxon>
        <taxon>Pentapetalae</taxon>
        <taxon>asterids</taxon>
        <taxon>lamiids</taxon>
        <taxon>Solanales</taxon>
        <taxon>Solanaceae</taxon>
        <taxon>Solanoideae</taxon>
        <taxon>Solaneae</taxon>
        <taxon>Solanum</taxon>
    </lineage>
</organism>
<dbReference type="Gene3D" id="3.40.30.10">
    <property type="entry name" value="Glutaredoxin"/>
    <property type="match status" value="1"/>
</dbReference>
<evidence type="ECO:0000259" key="2">
    <source>
        <dbReference type="PROSITE" id="PS50405"/>
    </source>
</evidence>
<reference evidence="3 4" key="1">
    <citation type="submission" date="2024-02" db="EMBL/GenBank/DDBJ databases">
        <title>de novo genome assembly of Solanum bulbocastanum strain 11H21.</title>
        <authorList>
            <person name="Hosaka A.J."/>
        </authorList>
    </citation>
    <scope>NUCLEOTIDE SEQUENCE [LARGE SCALE GENOMIC DNA]</scope>
    <source>
        <tissue evidence="3">Young leaves</tissue>
    </source>
</reference>
<dbReference type="CDD" id="cd03191">
    <property type="entry name" value="GST_C_Zeta"/>
    <property type="match status" value="1"/>
</dbReference>
<dbReference type="PANTHER" id="PTHR42673">
    <property type="entry name" value="MALEYLACETOACETATE ISOMERASE"/>
    <property type="match status" value="1"/>
</dbReference>
<dbReference type="PROSITE" id="PS50404">
    <property type="entry name" value="GST_NTER"/>
    <property type="match status" value="1"/>
</dbReference>
<dbReference type="InterPro" id="IPR036249">
    <property type="entry name" value="Thioredoxin-like_sf"/>
</dbReference>